<dbReference type="EMBL" id="CAUJNA010003772">
    <property type="protein sequence ID" value="CAJ1409511.1"/>
    <property type="molecule type" value="Genomic_DNA"/>
</dbReference>
<feature type="compositionally biased region" description="Basic and acidic residues" evidence="1">
    <location>
        <begin position="1"/>
        <end position="11"/>
    </location>
</feature>
<dbReference type="GO" id="GO:0005524">
    <property type="term" value="F:ATP binding"/>
    <property type="evidence" value="ECO:0007669"/>
    <property type="project" value="InterPro"/>
</dbReference>
<feature type="domain" description="Helicase C-terminal" evidence="2">
    <location>
        <begin position="657"/>
        <end position="833"/>
    </location>
</feature>
<dbReference type="AlphaFoldDB" id="A0AA36JPS8"/>
<dbReference type="Proteomes" id="UP001178507">
    <property type="component" value="Unassembled WGS sequence"/>
</dbReference>
<name>A0AA36JPS8_9DINO</name>
<protein>
    <recommendedName>
        <fullName evidence="2">Helicase C-terminal domain-containing protein</fullName>
    </recommendedName>
</protein>
<sequence length="843" mass="93518">MRMTPHPEKELVTPPNGLSKRLQSEDSTPTPWKRPCFRPRCQDGWKLAEAMPGFPAGTALDPGDDAFVIGNKALGQLDGQDCILQRAGDTEEDEVEGSSDAGSVALSEGLERLLWSDDEEPPERAKQGIACDSLVPVPQLTTETLRRLPSLTLAIQDAPQAPEKLPDSLELAPVVAYGRSRKRGGDSIKTIQAVQASSLPPLALPPPEPLTALPPLSVLLEAGRASFRAAREAASRAAPEVPAPSAWLYPSRPYPSHAWQWDSPDPSPRQGDPGFLNYARSALERFRTSGEEAEALKGSDAMPLQRYQLRVAFLLHPLSPLSRLLVVHATGSGKTRTVLAAADSFYRSGKATCLFFPEEAVKENFYQEILKFPGAWRDFFCACCDVPNWRQRRHRSWWPEEVAQYSPAEVEACLGMERKIRLGCIAGSFIEEWSRLHPDVPPPLAPLRAFKYTAAGGSRGGWKRNGEFEPSRMDSVFRFGFDGKNPMSNKNLVFDEVHNMLALPRWKGNYWKEPLRRLRKAVASCHGSTLVFLTGSPVQTDAEDGQRLLRVLKGKEHSDKGPEGWLDVHMERPAEHFPKVYPQGVPDRPLCPELESELVTQVELPEEMETKYLEVESQGADIVRLRDQCNLAVHHSWALRPQKRPLTIEAAEQHCRKLLEVAKALWSKGEKAMAAVSRRGGLQVLKELLRRHAPDEEVKIAVFSGHCSCVVSKTGEVRVEPAEALRRFNDVKQAEVRVLLLDTAFGREGLSALGVGQLHLVDVPGSWAEYKQTVGRAIRFGDVKKGSRQSPGRSLQVYLWAARLPRDESADEVLLAQLRDQGAELCAAEEALAAWSITQVTRT</sequence>
<comment type="caution">
    <text evidence="3">The sequence shown here is derived from an EMBL/GenBank/DDBJ whole genome shotgun (WGS) entry which is preliminary data.</text>
</comment>
<dbReference type="GO" id="GO:0003677">
    <property type="term" value="F:DNA binding"/>
    <property type="evidence" value="ECO:0007669"/>
    <property type="project" value="InterPro"/>
</dbReference>
<evidence type="ECO:0000256" key="1">
    <source>
        <dbReference type="SAM" id="MobiDB-lite"/>
    </source>
</evidence>
<gene>
    <name evidence="3" type="ORF">EVOR1521_LOCUS30593</name>
</gene>
<dbReference type="SUPFAM" id="SSF52540">
    <property type="entry name" value="P-loop containing nucleoside triphosphate hydrolases"/>
    <property type="match status" value="1"/>
</dbReference>
<dbReference type="InterPro" id="IPR006935">
    <property type="entry name" value="Helicase/UvrB_N"/>
</dbReference>
<organism evidence="3 4">
    <name type="scientific">Effrenium voratum</name>
    <dbReference type="NCBI Taxonomy" id="2562239"/>
    <lineage>
        <taxon>Eukaryota</taxon>
        <taxon>Sar</taxon>
        <taxon>Alveolata</taxon>
        <taxon>Dinophyceae</taxon>
        <taxon>Suessiales</taxon>
        <taxon>Symbiodiniaceae</taxon>
        <taxon>Effrenium</taxon>
    </lineage>
</organism>
<reference evidence="3" key="1">
    <citation type="submission" date="2023-08" db="EMBL/GenBank/DDBJ databases">
        <authorList>
            <person name="Chen Y."/>
            <person name="Shah S."/>
            <person name="Dougan E. K."/>
            <person name="Thang M."/>
            <person name="Chan C."/>
        </authorList>
    </citation>
    <scope>NUCLEOTIDE SEQUENCE</scope>
</reference>
<dbReference type="Pfam" id="PF00271">
    <property type="entry name" value="Helicase_C"/>
    <property type="match status" value="1"/>
</dbReference>
<proteinExistence type="predicted"/>
<keyword evidence="4" id="KW-1185">Reference proteome</keyword>
<dbReference type="InterPro" id="IPR027417">
    <property type="entry name" value="P-loop_NTPase"/>
</dbReference>
<evidence type="ECO:0000313" key="4">
    <source>
        <dbReference type="Proteomes" id="UP001178507"/>
    </source>
</evidence>
<dbReference type="Gene3D" id="3.40.50.300">
    <property type="entry name" value="P-loop containing nucleotide triphosphate hydrolases"/>
    <property type="match status" value="2"/>
</dbReference>
<dbReference type="PROSITE" id="PS51194">
    <property type="entry name" value="HELICASE_CTER"/>
    <property type="match status" value="1"/>
</dbReference>
<dbReference type="GO" id="GO:0016787">
    <property type="term" value="F:hydrolase activity"/>
    <property type="evidence" value="ECO:0007669"/>
    <property type="project" value="InterPro"/>
</dbReference>
<evidence type="ECO:0000259" key="2">
    <source>
        <dbReference type="PROSITE" id="PS51194"/>
    </source>
</evidence>
<dbReference type="InterPro" id="IPR001650">
    <property type="entry name" value="Helicase_C-like"/>
</dbReference>
<accession>A0AA36JPS8</accession>
<dbReference type="Pfam" id="PF04851">
    <property type="entry name" value="ResIII"/>
    <property type="match status" value="1"/>
</dbReference>
<feature type="region of interest" description="Disordered" evidence="1">
    <location>
        <begin position="1"/>
        <end position="36"/>
    </location>
</feature>
<evidence type="ECO:0000313" key="3">
    <source>
        <dbReference type="EMBL" id="CAJ1409511.1"/>
    </source>
</evidence>